<evidence type="ECO:0000313" key="2">
    <source>
        <dbReference type="Proteomes" id="UP000190744"/>
    </source>
</evidence>
<dbReference type="Proteomes" id="UP000190744">
    <property type="component" value="Unassembled WGS sequence"/>
</dbReference>
<accession>A0A1S9RN93</accession>
<dbReference type="AlphaFoldDB" id="A0A1S9RN93"/>
<dbReference type="EMBL" id="LJBN01000131">
    <property type="protein sequence ID" value="OOQ86965.1"/>
    <property type="molecule type" value="Genomic_DNA"/>
</dbReference>
<sequence length="232" mass="26841">MGSLGAIANITKGDGIQERIDAKNDEIRRRGVKIDVMSDEEWNRREEISKKKMLAKQEQDREEREWMQKEYARQELEKRIKEECQTRIATDSKFPAEIEKLLYTFHEAPEGDNTPESEWKSVYKQVSGFLAKCVIAFRYGNDKASGKLDEARGHLLGLDLADYLARRDIPVDGDESGFNNLVSQKFSFPKYLAAALVLSIDDKTEKKKRQVFEFIIQDEVTQVMLEELVLEK</sequence>
<gene>
    <name evidence="1" type="ORF">PEBR_19372</name>
</gene>
<comment type="caution">
    <text evidence="1">The sequence shown here is derived from an EMBL/GenBank/DDBJ whole genome shotgun (WGS) entry which is preliminary data.</text>
</comment>
<proteinExistence type="predicted"/>
<protein>
    <submittedName>
        <fullName evidence="1">Uncharacterized protein</fullName>
    </submittedName>
</protein>
<reference evidence="2" key="1">
    <citation type="submission" date="2015-09" db="EMBL/GenBank/DDBJ databases">
        <authorList>
            <person name="Fill T.P."/>
            <person name="Baretta J.F."/>
            <person name="de Almeida L.G."/>
            <person name="Rocha M."/>
            <person name="de Souza D.H."/>
            <person name="Malavazi I."/>
            <person name="Cerdeira L.T."/>
            <person name="Hong H."/>
            <person name="Samborskyy M."/>
            <person name="de Vasconcelos A.T."/>
            <person name="Leadlay P."/>
            <person name="Rodrigues-Filho E."/>
        </authorList>
    </citation>
    <scope>NUCLEOTIDE SEQUENCE [LARGE SCALE GENOMIC DNA]</scope>
    <source>
        <strain evidence="2">LaBioMMi 136</strain>
    </source>
</reference>
<name>A0A1S9RN93_PENBI</name>
<organism evidence="1 2">
    <name type="scientific">Penicillium brasilianum</name>
    <dbReference type="NCBI Taxonomy" id="104259"/>
    <lineage>
        <taxon>Eukaryota</taxon>
        <taxon>Fungi</taxon>
        <taxon>Dikarya</taxon>
        <taxon>Ascomycota</taxon>
        <taxon>Pezizomycotina</taxon>
        <taxon>Eurotiomycetes</taxon>
        <taxon>Eurotiomycetidae</taxon>
        <taxon>Eurotiales</taxon>
        <taxon>Aspergillaceae</taxon>
        <taxon>Penicillium</taxon>
    </lineage>
</organism>
<evidence type="ECO:0000313" key="1">
    <source>
        <dbReference type="EMBL" id="OOQ86965.1"/>
    </source>
</evidence>